<dbReference type="GO" id="GO:0004808">
    <property type="term" value="F:tRNA (5-methylaminomethyl-2-thiouridylate)(34)-methyltransferase activity"/>
    <property type="evidence" value="ECO:0007669"/>
    <property type="project" value="UniProtKB-EC"/>
</dbReference>
<dbReference type="SUPFAM" id="SSF53335">
    <property type="entry name" value="S-adenosyl-L-methionine-dependent methyltransferases"/>
    <property type="match status" value="1"/>
</dbReference>
<sequence length="713" mass="80133">MLSWKENSTPVSEQFGDIYFSPENGLEETEHVFIRGNDLPHRWRNSNIQNSFCILELGFGTGLNFLTAWKEYKEHKDRFRLHFISIEKFPLNREEISKALSVFPELAEIKEEFLRSYEDLIPGMNYFRFLNGRIHLNLYLGDVADALVEISGKVDAIFLDGFAPSKNPEMWQESVLSHLKKLSKIGTTVATFTVARIVRDSLTSAGFVLEKRPGFGRKREMLTGTILESDADRTLSTEEESNLTVPFFEKSSKPWCIRSYPKKETRTQTQTVAIVGAGIAGSALAYSLSKRNIQVLLIDPSGIAREASGIPGAISHPHLTKIPGPISLFTLRAFRYALQFLKSFAEPDQFSACGLFHGITEEMSSERFQKGLENHGLSEEIVFWKKANQSIDSENEFSNKDVLKGKAGFENDLGEGIFFPKGFWTQPSSIAKKMTDQTGIEFIQATVISIHKIGSEFSSTKSETTNFATIEPADPNELETSDASLWELAFQESDRKVHANSIIFCNSHSIGKLVATLFEGEEPFPIRKVRGQLVSLKQTEASSKLSRILCAEHYFTPAIRGEHILGSTFDEFDLDPQARNKDTEQLLQYIRTKYPSFDFKSDSVLEEKVGFRAQTPDRFPVIGPIFDPKEFKRTYKGIDLPKNAKKTYPALKTIPGLYVFGGLGSRGILSSFLGAEILASLILGEPAPVESSLLESLHPARFIYRKIRKESES</sequence>
<dbReference type="RefSeq" id="WP_123179890.1">
    <property type="nucleotide sequence ID" value="NZ_CP033614.1"/>
</dbReference>
<dbReference type="Proteomes" id="UP000276407">
    <property type="component" value="Chromosome 1"/>
</dbReference>
<comment type="similarity">
    <text evidence="10">In the N-terminal section; belongs to the methyltransferase superfamily. tRNA (mnm(5)s(2)U34)-methyltransferase family.</text>
</comment>
<dbReference type="SUPFAM" id="SSF54373">
    <property type="entry name" value="FAD-linked reductases, C-terminal domain"/>
    <property type="match status" value="1"/>
</dbReference>
<evidence type="ECO:0000256" key="4">
    <source>
        <dbReference type="ARBA" id="ARBA00022679"/>
    </source>
</evidence>
<keyword evidence="7 10" id="KW-0274">FAD</keyword>
<dbReference type="GO" id="GO:0005737">
    <property type="term" value="C:cytoplasm"/>
    <property type="evidence" value="ECO:0007669"/>
    <property type="project" value="UniProtKB-SubCell"/>
</dbReference>
<dbReference type="PANTHER" id="PTHR13847">
    <property type="entry name" value="SARCOSINE DEHYDROGENASE-RELATED"/>
    <property type="match status" value="1"/>
</dbReference>
<comment type="cofactor">
    <cofactor evidence="10">
        <name>FAD</name>
        <dbReference type="ChEBI" id="CHEBI:57692"/>
    </cofactor>
</comment>
<evidence type="ECO:0000256" key="6">
    <source>
        <dbReference type="ARBA" id="ARBA00022694"/>
    </source>
</evidence>
<evidence type="ECO:0000256" key="9">
    <source>
        <dbReference type="ARBA" id="ARBA00023268"/>
    </source>
</evidence>
<dbReference type="Pfam" id="PF01266">
    <property type="entry name" value="DAO"/>
    <property type="match status" value="1"/>
</dbReference>
<evidence type="ECO:0000256" key="5">
    <source>
        <dbReference type="ARBA" id="ARBA00022691"/>
    </source>
</evidence>
<dbReference type="EC" id="2.1.1.61" evidence="10"/>
<keyword evidence="4 10" id="KW-0808">Transferase</keyword>
<dbReference type="Pfam" id="PF05430">
    <property type="entry name" value="Methyltransf_30"/>
    <property type="match status" value="1"/>
</dbReference>
<dbReference type="Gene3D" id="3.30.9.10">
    <property type="entry name" value="D-Amino Acid Oxidase, subunit A, domain 2"/>
    <property type="match status" value="1"/>
</dbReference>
<dbReference type="Gene3D" id="3.50.50.60">
    <property type="entry name" value="FAD/NAD(P)-binding domain"/>
    <property type="match status" value="1"/>
</dbReference>
<dbReference type="HAMAP" id="MF_01102">
    <property type="entry name" value="MnmC"/>
    <property type="match status" value="1"/>
</dbReference>
<dbReference type="SUPFAM" id="SSF51971">
    <property type="entry name" value="Nucleotide-binding domain"/>
    <property type="match status" value="1"/>
</dbReference>
<dbReference type="InterPro" id="IPR023032">
    <property type="entry name" value="tRNA_MAMT_biosynth_bifunc_MnmC"/>
</dbReference>
<dbReference type="NCBIfam" id="NF033855">
    <property type="entry name" value="tRNA_MNMC2"/>
    <property type="match status" value="1"/>
</dbReference>
<keyword evidence="6 10" id="KW-0819">tRNA processing</keyword>
<dbReference type="GO" id="GO:0032259">
    <property type="term" value="P:methylation"/>
    <property type="evidence" value="ECO:0007669"/>
    <property type="project" value="UniProtKB-KW"/>
</dbReference>
<feature type="domain" description="MnmC-like methyltransferase" evidence="12">
    <location>
        <begin position="104"/>
        <end position="225"/>
    </location>
</feature>
<feature type="region of interest" description="tRNA (mnm(5)s(2)U34)-methyltransferase" evidence="10">
    <location>
        <begin position="1"/>
        <end position="227"/>
    </location>
</feature>
<dbReference type="InterPro" id="IPR036188">
    <property type="entry name" value="FAD/NAD-bd_sf"/>
</dbReference>
<dbReference type="AlphaFoldDB" id="A0AAD0UP99"/>
<keyword evidence="1 10" id="KW-0963">Cytoplasm</keyword>
<organism evidence="13 14">
    <name type="scientific">Leptospira kmetyi</name>
    <dbReference type="NCBI Taxonomy" id="408139"/>
    <lineage>
        <taxon>Bacteria</taxon>
        <taxon>Pseudomonadati</taxon>
        <taxon>Spirochaetota</taxon>
        <taxon>Spirochaetia</taxon>
        <taxon>Leptospirales</taxon>
        <taxon>Leptospiraceae</taxon>
        <taxon>Leptospira</taxon>
    </lineage>
</organism>
<dbReference type="GO" id="GO:0016645">
    <property type="term" value="F:oxidoreductase activity, acting on the CH-NH group of donors"/>
    <property type="evidence" value="ECO:0007669"/>
    <property type="project" value="InterPro"/>
</dbReference>
<evidence type="ECO:0000256" key="2">
    <source>
        <dbReference type="ARBA" id="ARBA00022603"/>
    </source>
</evidence>
<dbReference type="Gene3D" id="3.40.50.150">
    <property type="entry name" value="Vaccinia Virus protein VP39"/>
    <property type="match status" value="1"/>
</dbReference>
<comment type="subcellular location">
    <subcellularLocation>
        <location evidence="10">Cytoplasm</location>
    </subcellularLocation>
</comment>
<evidence type="ECO:0000256" key="10">
    <source>
        <dbReference type="HAMAP-Rule" id="MF_01102"/>
    </source>
</evidence>
<evidence type="ECO:0000256" key="1">
    <source>
        <dbReference type="ARBA" id="ARBA00022490"/>
    </source>
</evidence>
<dbReference type="EMBL" id="CP033614">
    <property type="protein sequence ID" value="AYV56570.1"/>
    <property type="molecule type" value="Genomic_DNA"/>
</dbReference>
<evidence type="ECO:0000256" key="3">
    <source>
        <dbReference type="ARBA" id="ARBA00022630"/>
    </source>
</evidence>
<dbReference type="PANTHER" id="PTHR13847:SF283">
    <property type="entry name" value="TRNA 5-METHYLAMINOMETHYL-2-THIOURIDINE BIOSYNTHESIS BIFUNCTIONAL PROTEIN MNMC"/>
    <property type="match status" value="1"/>
</dbReference>
<protein>
    <recommendedName>
        <fullName evidence="10">tRNA 5-methylaminomethyl-2-thiouridine biosynthesis bifunctional protein MnmC</fullName>
        <shortName evidence="10">tRNA mnm(5)s(2)U biosynthesis bifunctional protein</shortName>
    </recommendedName>
    <domain>
        <recommendedName>
            <fullName evidence="10">tRNA (mnm(5)s(2)U34)-methyltransferase</fullName>
            <ecNumber evidence="10">2.1.1.61</ecNumber>
        </recommendedName>
    </domain>
    <domain>
        <recommendedName>
            <fullName evidence="10">FAD-dependent cmnm(5)s(2)U34 oxidoreductase</fullName>
            <ecNumber evidence="10">1.5.-.-</ecNumber>
        </recommendedName>
    </domain>
</protein>
<dbReference type="InterPro" id="IPR006076">
    <property type="entry name" value="FAD-dep_OxRdtase"/>
</dbReference>
<keyword evidence="5 10" id="KW-0949">S-adenosyl-L-methionine</keyword>
<dbReference type="InterPro" id="IPR008471">
    <property type="entry name" value="MnmC-like_methylTransf"/>
</dbReference>
<reference evidence="13 14" key="1">
    <citation type="submission" date="2018-11" db="EMBL/GenBank/DDBJ databases">
        <title>Complete genome sequence of Leptospira kmetyi isolate LS 001/16 from soil sample associated with a leptospirosis patient in Kelantan.</title>
        <authorList>
            <person name="Muhammad Yusoff F."/>
            <person name="Muhammad Yusoff S."/>
            <person name="Ahmad M.N."/>
            <person name="Yusof N.Y."/>
            <person name="Aziah I."/>
        </authorList>
    </citation>
    <scope>NUCLEOTIDE SEQUENCE [LARGE SCALE GENOMIC DNA]</scope>
    <source>
        <strain evidence="13 14">LS 001/16</strain>
    </source>
</reference>
<dbReference type="InterPro" id="IPR047785">
    <property type="entry name" value="tRNA_MNMC2"/>
</dbReference>
<evidence type="ECO:0000313" key="13">
    <source>
        <dbReference type="EMBL" id="AYV56570.1"/>
    </source>
</evidence>
<dbReference type="GO" id="GO:0050660">
    <property type="term" value="F:flavin adenine dinucleotide binding"/>
    <property type="evidence" value="ECO:0007669"/>
    <property type="project" value="UniProtKB-UniRule"/>
</dbReference>
<comment type="catalytic activity">
    <reaction evidence="10">
        <text>5-aminomethyl-2-thiouridine(34) in tRNA + S-adenosyl-L-methionine = 5-methylaminomethyl-2-thiouridine(34) in tRNA + S-adenosyl-L-homocysteine + H(+)</text>
        <dbReference type="Rhea" id="RHEA:19569"/>
        <dbReference type="Rhea" id="RHEA-COMP:10195"/>
        <dbReference type="Rhea" id="RHEA-COMP:10197"/>
        <dbReference type="ChEBI" id="CHEBI:15378"/>
        <dbReference type="ChEBI" id="CHEBI:57856"/>
        <dbReference type="ChEBI" id="CHEBI:59789"/>
        <dbReference type="ChEBI" id="CHEBI:74454"/>
        <dbReference type="ChEBI" id="CHEBI:74455"/>
        <dbReference type="EC" id="2.1.1.61"/>
    </reaction>
</comment>
<dbReference type="EC" id="1.5.-.-" evidence="10"/>
<dbReference type="NCBIfam" id="NF002481">
    <property type="entry name" value="PRK01747.1-2"/>
    <property type="match status" value="1"/>
</dbReference>
<dbReference type="InterPro" id="IPR029063">
    <property type="entry name" value="SAM-dependent_MTases_sf"/>
</dbReference>
<comment type="function">
    <text evidence="10">Catalyzes the last two steps in the biosynthesis of 5-methylaminomethyl-2-thiouridine (mnm(5)s(2)U) at the wobble position (U34) in tRNA. Catalyzes the FAD-dependent demodification of cmnm(5)s(2)U34 to nm(5)s(2)U34, followed by the transfer of a methyl group from S-adenosyl-L-methionine to nm(5)s(2)U34, to form mnm(5)s(2)U34.</text>
</comment>
<proteinExistence type="inferred from homology"/>
<evidence type="ECO:0000313" key="14">
    <source>
        <dbReference type="Proteomes" id="UP000276407"/>
    </source>
</evidence>
<dbReference type="GO" id="GO:0002097">
    <property type="term" value="P:tRNA wobble base modification"/>
    <property type="evidence" value="ECO:0007669"/>
    <property type="project" value="UniProtKB-UniRule"/>
</dbReference>
<comment type="similarity">
    <text evidence="10">In the C-terminal section; belongs to the DAO family.</text>
</comment>
<dbReference type="NCBIfam" id="TIGR03197">
    <property type="entry name" value="MnmC_Cterm"/>
    <property type="match status" value="1"/>
</dbReference>
<keyword evidence="2 10" id="KW-0489">Methyltransferase</keyword>
<evidence type="ECO:0000256" key="8">
    <source>
        <dbReference type="ARBA" id="ARBA00023002"/>
    </source>
</evidence>
<accession>A0AAD0UP99</accession>
<dbReference type="KEGG" id="lkm:EFP84_14390"/>
<keyword evidence="9 10" id="KW-0511">Multifunctional enzyme</keyword>
<name>A0AAD0UP99_9LEPT</name>
<evidence type="ECO:0000259" key="11">
    <source>
        <dbReference type="Pfam" id="PF01266"/>
    </source>
</evidence>
<evidence type="ECO:0000259" key="12">
    <source>
        <dbReference type="Pfam" id="PF05430"/>
    </source>
</evidence>
<gene>
    <name evidence="10 13" type="primary">mnmC</name>
    <name evidence="13" type="ORF">EFP84_14390</name>
</gene>
<evidence type="ECO:0000256" key="7">
    <source>
        <dbReference type="ARBA" id="ARBA00022827"/>
    </source>
</evidence>
<feature type="domain" description="FAD dependent oxidoreductase" evidence="11">
    <location>
        <begin position="272"/>
        <end position="681"/>
    </location>
</feature>
<feature type="region of interest" description="FAD-dependent cmnm(5)s(2)U34 oxidoreductase" evidence="10">
    <location>
        <begin position="275"/>
        <end position="713"/>
    </location>
</feature>
<dbReference type="InterPro" id="IPR017610">
    <property type="entry name" value="tRNA_S-uridine_synth_MnmC_C"/>
</dbReference>
<keyword evidence="3 10" id="KW-0285">Flavoprotein</keyword>
<keyword evidence="8 10" id="KW-0560">Oxidoreductase</keyword>